<evidence type="ECO:0000313" key="4">
    <source>
        <dbReference type="Proteomes" id="UP001241110"/>
    </source>
</evidence>
<dbReference type="InterPro" id="IPR042252">
    <property type="entry name" value="MtfA_N"/>
</dbReference>
<comment type="caution">
    <text evidence="1">The sequence shown here is derived from an EMBL/GenBank/DDBJ whole genome shotgun (WGS) entry which is preliminary data.</text>
</comment>
<dbReference type="AlphaFoldDB" id="A0AAE3QRS7"/>
<dbReference type="EMBL" id="JASJOS010000005">
    <property type="protein sequence ID" value="MDJ1481644.1"/>
    <property type="molecule type" value="Genomic_DNA"/>
</dbReference>
<protein>
    <submittedName>
        <fullName evidence="1">Zinc-dependent peptidase</fullName>
    </submittedName>
</protein>
<dbReference type="RefSeq" id="WP_313979687.1">
    <property type="nucleotide sequence ID" value="NZ_JASJOR010000016.1"/>
</dbReference>
<dbReference type="Proteomes" id="UP001228581">
    <property type="component" value="Unassembled WGS sequence"/>
</dbReference>
<dbReference type="PANTHER" id="PTHR30164:SF2">
    <property type="entry name" value="PROTEIN MTFA"/>
    <property type="match status" value="1"/>
</dbReference>
<evidence type="ECO:0000313" key="2">
    <source>
        <dbReference type="EMBL" id="MDJ1491607.1"/>
    </source>
</evidence>
<dbReference type="PANTHER" id="PTHR30164">
    <property type="entry name" value="MTFA PEPTIDASE"/>
    <property type="match status" value="1"/>
</dbReference>
<reference evidence="1 3" key="1">
    <citation type="submission" date="2023-05" db="EMBL/GenBank/DDBJ databases">
        <authorList>
            <person name="Zhang X."/>
        </authorList>
    </citation>
    <scope>NUCLEOTIDE SEQUENCE</scope>
    <source>
        <strain evidence="2 3">DM2B3-1</strain>
        <strain evidence="1">YF14B1</strain>
    </source>
</reference>
<name>A0AAE3QRS7_9BACT</name>
<sequence>MIPIIFGVLVAIIGGYWWTQVRTKPVSKQTLSLNDTILEKNFEYYRQLAPDKKQVFNLRVATFLQEKEFISRGKLEITEEMKILIAACAVQLTFGLSPVYLSHFNTIILYPDKYYSLLNRDYHVGEVNAGGIIVLSWKHFVEGYFYPTDALNVGLHEMAHALLLENRQYGEDFLAPEHVQEFFLQAKVEYRKIQSGEESVLRKYAGTNVAELFAVAVETFFENPTEMLSEAPLLYNSMADLLNQDPLHRQVAA</sequence>
<dbReference type="GO" id="GO:0005829">
    <property type="term" value="C:cytosol"/>
    <property type="evidence" value="ECO:0007669"/>
    <property type="project" value="TreeGrafter"/>
</dbReference>
<organism evidence="1 4">
    <name type="scientific">Xanthocytophaga flava</name>
    <dbReference type="NCBI Taxonomy" id="3048013"/>
    <lineage>
        <taxon>Bacteria</taxon>
        <taxon>Pseudomonadati</taxon>
        <taxon>Bacteroidota</taxon>
        <taxon>Cytophagia</taxon>
        <taxon>Cytophagales</taxon>
        <taxon>Rhodocytophagaceae</taxon>
        <taxon>Xanthocytophaga</taxon>
    </lineage>
</organism>
<dbReference type="SUPFAM" id="SSF55486">
    <property type="entry name" value="Metalloproteases ('zincins'), catalytic domain"/>
    <property type="match status" value="1"/>
</dbReference>
<evidence type="ECO:0000313" key="3">
    <source>
        <dbReference type="Proteomes" id="UP001228581"/>
    </source>
</evidence>
<dbReference type="CDD" id="cd20170">
    <property type="entry name" value="Peptidase_M90-like"/>
    <property type="match status" value="1"/>
</dbReference>
<dbReference type="Proteomes" id="UP001241110">
    <property type="component" value="Unassembled WGS sequence"/>
</dbReference>
<proteinExistence type="predicted"/>
<dbReference type="Pfam" id="PF06167">
    <property type="entry name" value="Peptidase_M90"/>
    <property type="match status" value="1"/>
</dbReference>
<accession>A0AAE3QRS7</accession>
<dbReference type="Gene3D" id="3.40.390.10">
    <property type="entry name" value="Collagenase (Catalytic Domain)"/>
    <property type="match status" value="1"/>
</dbReference>
<dbReference type="GO" id="GO:0008237">
    <property type="term" value="F:metallopeptidase activity"/>
    <property type="evidence" value="ECO:0007669"/>
    <property type="project" value="InterPro"/>
</dbReference>
<gene>
    <name evidence="1" type="ORF">QNI16_14180</name>
    <name evidence="2" type="ORF">QNI19_01615</name>
</gene>
<dbReference type="InterPro" id="IPR024079">
    <property type="entry name" value="MetalloPept_cat_dom_sf"/>
</dbReference>
<dbReference type="GO" id="GO:0004177">
    <property type="term" value="F:aminopeptidase activity"/>
    <property type="evidence" value="ECO:0007669"/>
    <property type="project" value="TreeGrafter"/>
</dbReference>
<evidence type="ECO:0000313" key="1">
    <source>
        <dbReference type="EMBL" id="MDJ1481644.1"/>
    </source>
</evidence>
<dbReference type="InterPro" id="IPR010384">
    <property type="entry name" value="MtfA_fam"/>
</dbReference>
<keyword evidence="3" id="KW-1185">Reference proteome</keyword>
<dbReference type="EMBL" id="JASJOT010000001">
    <property type="protein sequence ID" value="MDJ1491607.1"/>
    <property type="molecule type" value="Genomic_DNA"/>
</dbReference>
<dbReference type="Gene3D" id="1.10.472.150">
    <property type="entry name" value="Glucose-regulated metallo-peptidase M90, N-terminal domain"/>
    <property type="match status" value="1"/>
</dbReference>